<dbReference type="Pfam" id="PF02870">
    <property type="entry name" value="Methyltransf_1N"/>
    <property type="match status" value="1"/>
</dbReference>
<evidence type="ECO:0000256" key="9">
    <source>
        <dbReference type="HAMAP-Rule" id="MF_00772"/>
    </source>
</evidence>
<dbReference type="InterPro" id="IPR018060">
    <property type="entry name" value="HTH_AraC"/>
</dbReference>
<reference evidence="11 12" key="2">
    <citation type="submission" date="2023-12" db="EMBL/GenBank/DDBJ databases">
        <title>Description of an unclassified Opitutus bacterium of Verrucomicrobiota.</title>
        <authorList>
            <person name="Zhang D.-F."/>
        </authorList>
    </citation>
    <scope>NUCLEOTIDE SEQUENCE [LARGE SCALE GENOMIC DNA]</scope>
    <source>
        <strain evidence="11 12">WL0086</strain>
    </source>
</reference>
<evidence type="ECO:0000256" key="3">
    <source>
        <dbReference type="ARBA" id="ARBA00022603"/>
    </source>
</evidence>
<dbReference type="InterPro" id="IPR023546">
    <property type="entry name" value="MGMT"/>
</dbReference>
<dbReference type="NCBIfam" id="TIGR00589">
    <property type="entry name" value="ogt"/>
    <property type="match status" value="1"/>
</dbReference>
<evidence type="ECO:0000256" key="4">
    <source>
        <dbReference type="ARBA" id="ARBA00022679"/>
    </source>
</evidence>
<dbReference type="InterPro" id="IPR036217">
    <property type="entry name" value="MethylDNA_cys_MeTrfase_DNAb"/>
</dbReference>
<dbReference type="HAMAP" id="MF_00772">
    <property type="entry name" value="OGT"/>
    <property type="match status" value="1"/>
</dbReference>
<evidence type="ECO:0000256" key="7">
    <source>
        <dbReference type="ARBA" id="ARBA00023204"/>
    </source>
</evidence>
<gene>
    <name evidence="11" type="ORF">K1X11_000340</name>
</gene>
<comment type="catalytic activity">
    <reaction evidence="8 9">
        <text>a 6-O-methyl-2'-deoxyguanosine in DNA + L-cysteinyl-[protein] = S-methyl-L-cysteinyl-[protein] + a 2'-deoxyguanosine in DNA</text>
        <dbReference type="Rhea" id="RHEA:24000"/>
        <dbReference type="Rhea" id="RHEA-COMP:10131"/>
        <dbReference type="Rhea" id="RHEA-COMP:10132"/>
        <dbReference type="Rhea" id="RHEA-COMP:11367"/>
        <dbReference type="Rhea" id="RHEA-COMP:11368"/>
        <dbReference type="ChEBI" id="CHEBI:29950"/>
        <dbReference type="ChEBI" id="CHEBI:82612"/>
        <dbReference type="ChEBI" id="CHEBI:85445"/>
        <dbReference type="ChEBI" id="CHEBI:85448"/>
        <dbReference type="EC" id="2.1.1.63"/>
    </reaction>
</comment>
<dbReference type="PANTHER" id="PTHR10815:SF5">
    <property type="entry name" value="METHYLATED-DNA--PROTEIN-CYSTEINE METHYLTRANSFERASE"/>
    <property type="match status" value="1"/>
</dbReference>
<dbReference type="InterPro" id="IPR008332">
    <property type="entry name" value="MethylG_MeTrfase_N"/>
</dbReference>
<dbReference type="Pfam" id="PF01035">
    <property type="entry name" value="DNA_binding_1"/>
    <property type="match status" value="1"/>
</dbReference>
<sequence>MSYHLAPAPMPPPTESALPSRDAMMRAFYARDSAAEGIFLVGVHTTGIFCRPTCGARKPKPENISFYANPSEALHAGFRPCKLCKPIDRELPPPPLVIQLREAVEADPTGRITEKELAARGIDPSTARRQFRRYYGMTFQAYARARRMGLALREVGHHGNVTEAQFAQGFESASGFREAVRRLFGAAPRDAAATRRVLFAERFTTPLGRMLALADDEGLHVLDFVDRRGLERKLITLRERLKVTVVPGSHPTLTAAASQLAEYFAGRRTTFDLPLAPTGTPFEQVAWAHLRTIGPAETQSYSQMASALGRPGASRAVGRANGMNYISIIIPCHRVIAADGKLTGYGGGLWRKQWLLDHERRLAVSAPA</sequence>
<organism evidence="11 12">
    <name type="scientific">Actomonas aquatica</name>
    <dbReference type="NCBI Taxonomy" id="2866162"/>
    <lineage>
        <taxon>Bacteria</taxon>
        <taxon>Pseudomonadati</taxon>
        <taxon>Verrucomicrobiota</taxon>
        <taxon>Opitutia</taxon>
        <taxon>Opitutales</taxon>
        <taxon>Opitutaceae</taxon>
        <taxon>Actomonas</taxon>
    </lineage>
</organism>
<dbReference type="Gene3D" id="1.10.10.60">
    <property type="entry name" value="Homeodomain-like"/>
    <property type="match status" value="1"/>
</dbReference>
<dbReference type="EMBL" id="CP139781">
    <property type="protein sequence ID" value="WRQ87836.1"/>
    <property type="molecule type" value="Genomic_DNA"/>
</dbReference>
<evidence type="ECO:0000256" key="1">
    <source>
        <dbReference type="ARBA" id="ARBA00001286"/>
    </source>
</evidence>
<keyword evidence="3 9" id="KW-0489">Methyltransferase</keyword>
<evidence type="ECO:0000256" key="5">
    <source>
        <dbReference type="ARBA" id="ARBA00022763"/>
    </source>
</evidence>
<feature type="domain" description="HTH araC/xylS-type" evidence="10">
    <location>
        <begin position="121"/>
        <end position="194"/>
    </location>
</feature>
<name>A0ABZ1C820_9BACT</name>
<keyword evidence="6" id="KW-0010">Activator</keyword>
<evidence type="ECO:0000256" key="8">
    <source>
        <dbReference type="ARBA" id="ARBA00049348"/>
    </source>
</evidence>
<evidence type="ECO:0000256" key="6">
    <source>
        <dbReference type="ARBA" id="ARBA00023159"/>
    </source>
</evidence>
<keyword evidence="4 9" id="KW-0808">Transferase</keyword>
<dbReference type="Pfam" id="PF02805">
    <property type="entry name" value="Ada_Zn_binding"/>
    <property type="match status" value="1"/>
</dbReference>
<dbReference type="InterPro" id="IPR035451">
    <property type="entry name" value="Ada-like_dom_sf"/>
</dbReference>
<dbReference type="SUPFAM" id="SSF53155">
    <property type="entry name" value="Methylated DNA-protein cysteine methyltransferase domain"/>
    <property type="match status" value="1"/>
</dbReference>
<dbReference type="EC" id="2.1.1.63" evidence="9"/>
<reference evidence="11 12" key="1">
    <citation type="submission" date="2021-08" db="EMBL/GenBank/DDBJ databases">
        <authorList>
            <person name="Zhang D."/>
            <person name="Zhang A."/>
            <person name="Wang L."/>
        </authorList>
    </citation>
    <scope>NUCLEOTIDE SEQUENCE [LARGE SCALE GENOMIC DNA]</scope>
    <source>
        <strain evidence="11 12">WL0086</strain>
    </source>
</reference>
<evidence type="ECO:0000313" key="12">
    <source>
        <dbReference type="Proteomes" id="UP000738431"/>
    </source>
</evidence>
<keyword evidence="5 9" id="KW-0227">DNA damage</keyword>
<dbReference type="Proteomes" id="UP000738431">
    <property type="component" value="Chromosome"/>
</dbReference>
<dbReference type="RefSeq" id="WP_221029122.1">
    <property type="nucleotide sequence ID" value="NZ_CP139781.1"/>
</dbReference>
<proteinExistence type="inferred from homology"/>
<dbReference type="InterPro" id="IPR001497">
    <property type="entry name" value="MethylDNA_cys_MeTrfase_AS"/>
</dbReference>
<keyword evidence="2 9" id="KW-0963">Cytoplasm</keyword>
<comment type="similarity">
    <text evidence="9">Belongs to the MGMT family.</text>
</comment>
<dbReference type="SMART" id="SM00342">
    <property type="entry name" value="HTH_ARAC"/>
    <property type="match status" value="1"/>
</dbReference>
<comment type="subcellular location">
    <subcellularLocation>
        <location evidence="9">Cytoplasm</location>
    </subcellularLocation>
</comment>
<evidence type="ECO:0000259" key="10">
    <source>
        <dbReference type="PROSITE" id="PS01124"/>
    </source>
</evidence>
<dbReference type="InterPro" id="IPR036631">
    <property type="entry name" value="MGMT_N_sf"/>
</dbReference>
<comment type="catalytic activity">
    <reaction evidence="1 9">
        <text>a 4-O-methyl-thymidine in DNA + L-cysteinyl-[protein] = a thymidine in DNA + S-methyl-L-cysteinyl-[protein]</text>
        <dbReference type="Rhea" id="RHEA:53428"/>
        <dbReference type="Rhea" id="RHEA-COMP:10131"/>
        <dbReference type="Rhea" id="RHEA-COMP:10132"/>
        <dbReference type="Rhea" id="RHEA-COMP:13555"/>
        <dbReference type="Rhea" id="RHEA-COMP:13556"/>
        <dbReference type="ChEBI" id="CHEBI:29950"/>
        <dbReference type="ChEBI" id="CHEBI:82612"/>
        <dbReference type="ChEBI" id="CHEBI:137386"/>
        <dbReference type="ChEBI" id="CHEBI:137387"/>
        <dbReference type="EC" id="2.1.1.63"/>
    </reaction>
</comment>
<dbReference type="Gene3D" id="3.30.160.70">
    <property type="entry name" value="Methylated DNA-protein cysteine methyltransferase domain"/>
    <property type="match status" value="1"/>
</dbReference>
<dbReference type="PROSITE" id="PS00374">
    <property type="entry name" value="MGMT"/>
    <property type="match status" value="1"/>
</dbReference>
<comment type="function">
    <text evidence="9">Involved in the cellular defense against the biological effects of O6-methylguanine (O6-MeG) and O4-methylthymine (O4-MeT) in DNA. Repairs the methylated nucleobase in DNA by stoichiometrically transferring the methyl group to a cysteine residue in the enzyme. This is a suicide reaction: the enzyme is irreversibly inactivated.</text>
</comment>
<accession>A0ABZ1C820</accession>
<dbReference type="Pfam" id="PF12833">
    <property type="entry name" value="HTH_18"/>
    <property type="match status" value="1"/>
</dbReference>
<keyword evidence="7 9" id="KW-0234">DNA repair</keyword>
<comment type="miscellaneous">
    <text evidence="9">This enzyme catalyzes only one turnover and therefore is not strictly catalytic. According to one definition, an enzyme is a biocatalyst that acts repeatedly and over many reaction cycles.</text>
</comment>
<feature type="active site" description="Nucleophile; methyl group acceptor" evidence="9">
    <location>
        <position position="332"/>
    </location>
</feature>
<dbReference type="SUPFAM" id="SSF46767">
    <property type="entry name" value="Methylated DNA-protein cysteine methyltransferase, C-terminal domain"/>
    <property type="match status" value="1"/>
</dbReference>
<dbReference type="InterPro" id="IPR014048">
    <property type="entry name" value="MethylDNA_cys_MeTrfase_DNA-bd"/>
</dbReference>
<dbReference type="InterPro" id="IPR016221">
    <property type="entry name" value="Bifunct_regulatory_prot_Ada"/>
</dbReference>
<dbReference type="SUPFAM" id="SSF57884">
    <property type="entry name" value="Ada DNA repair protein, N-terminal domain (N-Ada 10)"/>
    <property type="match status" value="1"/>
</dbReference>
<keyword evidence="12" id="KW-1185">Reference proteome</keyword>
<evidence type="ECO:0000313" key="11">
    <source>
        <dbReference type="EMBL" id="WRQ87836.1"/>
    </source>
</evidence>
<dbReference type="InterPro" id="IPR004026">
    <property type="entry name" value="Ada_DNA_repair_Zn-bd"/>
</dbReference>
<dbReference type="Gene3D" id="3.40.10.10">
    <property type="entry name" value="DNA Methylphosphotriester Repair Domain"/>
    <property type="match status" value="1"/>
</dbReference>
<dbReference type="PIRSF" id="PIRSF000409">
    <property type="entry name" value="Ada"/>
    <property type="match status" value="1"/>
</dbReference>
<dbReference type="PANTHER" id="PTHR10815">
    <property type="entry name" value="METHYLATED-DNA--PROTEIN-CYSTEINE METHYLTRANSFERASE"/>
    <property type="match status" value="1"/>
</dbReference>
<dbReference type="Gene3D" id="1.10.10.10">
    <property type="entry name" value="Winged helix-like DNA-binding domain superfamily/Winged helix DNA-binding domain"/>
    <property type="match status" value="1"/>
</dbReference>
<evidence type="ECO:0000256" key="2">
    <source>
        <dbReference type="ARBA" id="ARBA00022490"/>
    </source>
</evidence>
<dbReference type="CDD" id="cd06445">
    <property type="entry name" value="ATase"/>
    <property type="match status" value="1"/>
</dbReference>
<protein>
    <recommendedName>
        <fullName evidence="9">Methylated-DNA--protein-cysteine methyltransferase</fullName>
        <ecNumber evidence="9">2.1.1.63</ecNumber>
    </recommendedName>
    <alternativeName>
        <fullName evidence="9">6-O-methylguanine-DNA methyltransferase</fullName>
        <shortName evidence="9">MGMT</shortName>
    </alternativeName>
    <alternativeName>
        <fullName evidence="9">O-6-methylguanine-DNA-alkyltransferase</fullName>
    </alternativeName>
</protein>
<dbReference type="InterPro" id="IPR036388">
    <property type="entry name" value="WH-like_DNA-bd_sf"/>
</dbReference>
<dbReference type="PROSITE" id="PS01124">
    <property type="entry name" value="HTH_ARAC_FAMILY_2"/>
    <property type="match status" value="1"/>
</dbReference>